<evidence type="ECO:0000313" key="12">
    <source>
        <dbReference type="EMBL" id="KAG6489802.1"/>
    </source>
</evidence>
<dbReference type="InterPro" id="IPR013210">
    <property type="entry name" value="LRR_N_plant-typ"/>
</dbReference>
<evidence type="ECO:0000256" key="1">
    <source>
        <dbReference type="ARBA" id="ARBA00004479"/>
    </source>
</evidence>
<feature type="domain" description="Leucine-rich repeat-containing N-terminal plant-type" evidence="11">
    <location>
        <begin position="2"/>
        <end position="31"/>
    </location>
</feature>
<dbReference type="InterPro" id="IPR032675">
    <property type="entry name" value="LRR_dom_sf"/>
</dbReference>
<keyword evidence="3" id="KW-0433">Leucine-rich repeat</keyword>
<dbReference type="Pfam" id="PF00560">
    <property type="entry name" value="LRR_1"/>
    <property type="match status" value="2"/>
</dbReference>
<keyword evidence="4 10" id="KW-0812">Transmembrane</keyword>
<sequence length="222" mass="25175">MLDVRTGLSVAGGRLSPWRGDDCCNWEGVECHNITSHVVKLDHSNLDGSTPNKKELTNLHGRHFLNSSWNHFSGNISDEIDLMSELESLDLSENHLSGEIPLSISALYSLSILNLSYNNLIGRIPMGTQLQTFTNLSYMGNPRLCGEPLQIKCPGDNPPIGVPEEEDMHEDDEYGGIWYFIGFALGFVFGFWVFMGIVMIKRNIRIKYIIHIDRICSWFMYM</sequence>
<evidence type="ECO:0000256" key="9">
    <source>
        <dbReference type="ARBA" id="ARBA00023180"/>
    </source>
</evidence>
<keyword evidence="7 10" id="KW-1133">Transmembrane helix</keyword>
<keyword evidence="2" id="KW-0597">Phosphoprotein</keyword>
<gene>
    <name evidence="12" type="ORF">ZIOFF_051081</name>
</gene>
<reference evidence="12 13" key="1">
    <citation type="submission" date="2020-08" db="EMBL/GenBank/DDBJ databases">
        <title>Plant Genome Project.</title>
        <authorList>
            <person name="Zhang R.-G."/>
        </authorList>
    </citation>
    <scope>NUCLEOTIDE SEQUENCE [LARGE SCALE GENOMIC DNA]</scope>
    <source>
        <tissue evidence="12">Rhizome</tissue>
    </source>
</reference>
<evidence type="ECO:0000256" key="5">
    <source>
        <dbReference type="ARBA" id="ARBA00022729"/>
    </source>
</evidence>
<comment type="caution">
    <text evidence="12">The sequence shown here is derived from an EMBL/GenBank/DDBJ whole genome shotgun (WGS) entry which is preliminary data.</text>
</comment>
<dbReference type="AlphaFoldDB" id="A0A8J5FJY0"/>
<comment type="subcellular location">
    <subcellularLocation>
        <location evidence="1">Membrane</location>
        <topology evidence="1">Single-pass type I membrane protein</topology>
    </subcellularLocation>
</comment>
<keyword evidence="9" id="KW-0325">Glycoprotein</keyword>
<dbReference type="Pfam" id="PF08263">
    <property type="entry name" value="LRRNT_2"/>
    <property type="match status" value="1"/>
</dbReference>
<dbReference type="PRINTS" id="PR00019">
    <property type="entry name" value="LEURICHRPT"/>
</dbReference>
<dbReference type="PANTHER" id="PTHR48063:SF112">
    <property type="entry name" value="RECEPTOR LIKE PROTEIN 30-LIKE"/>
    <property type="match status" value="1"/>
</dbReference>
<evidence type="ECO:0000256" key="10">
    <source>
        <dbReference type="SAM" id="Phobius"/>
    </source>
</evidence>
<evidence type="ECO:0000256" key="4">
    <source>
        <dbReference type="ARBA" id="ARBA00022692"/>
    </source>
</evidence>
<dbReference type="InterPro" id="IPR001611">
    <property type="entry name" value="Leu-rich_rpt"/>
</dbReference>
<evidence type="ECO:0000256" key="7">
    <source>
        <dbReference type="ARBA" id="ARBA00022989"/>
    </source>
</evidence>
<evidence type="ECO:0000256" key="2">
    <source>
        <dbReference type="ARBA" id="ARBA00022553"/>
    </source>
</evidence>
<keyword evidence="8 10" id="KW-0472">Membrane</keyword>
<evidence type="ECO:0000256" key="8">
    <source>
        <dbReference type="ARBA" id="ARBA00023136"/>
    </source>
</evidence>
<keyword evidence="5" id="KW-0732">Signal</keyword>
<dbReference type="Proteomes" id="UP000734854">
    <property type="component" value="Unassembled WGS sequence"/>
</dbReference>
<protein>
    <recommendedName>
        <fullName evidence="11">Leucine-rich repeat-containing N-terminal plant-type domain-containing protein</fullName>
    </recommendedName>
</protein>
<name>A0A8J5FJY0_ZINOF</name>
<dbReference type="SUPFAM" id="SSF52058">
    <property type="entry name" value="L domain-like"/>
    <property type="match status" value="1"/>
</dbReference>
<evidence type="ECO:0000259" key="11">
    <source>
        <dbReference type="Pfam" id="PF08263"/>
    </source>
</evidence>
<dbReference type="Gene3D" id="3.80.10.10">
    <property type="entry name" value="Ribonuclease Inhibitor"/>
    <property type="match status" value="1"/>
</dbReference>
<evidence type="ECO:0000256" key="6">
    <source>
        <dbReference type="ARBA" id="ARBA00022737"/>
    </source>
</evidence>
<evidence type="ECO:0000256" key="3">
    <source>
        <dbReference type="ARBA" id="ARBA00022614"/>
    </source>
</evidence>
<accession>A0A8J5FJY0</accession>
<proteinExistence type="predicted"/>
<dbReference type="EMBL" id="JACMSC010000014">
    <property type="protein sequence ID" value="KAG6489802.1"/>
    <property type="molecule type" value="Genomic_DNA"/>
</dbReference>
<organism evidence="12 13">
    <name type="scientific">Zingiber officinale</name>
    <name type="common">Ginger</name>
    <name type="synonym">Amomum zingiber</name>
    <dbReference type="NCBI Taxonomy" id="94328"/>
    <lineage>
        <taxon>Eukaryota</taxon>
        <taxon>Viridiplantae</taxon>
        <taxon>Streptophyta</taxon>
        <taxon>Embryophyta</taxon>
        <taxon>Tracheophyta</taxon>
        <taxon>Spermatophyta</taxon>
        <taxon>Magnoliopsida</taxon>
        <taxon>Liliopsida</taxon>
        <taxon>Zingiberales</taxon>
        <taxon>Zingiberaceae</taxon>
        <taxon>Zingiber</taxon>
    </lineage>
</organism>
<keyword evidence="6" id="KW-0677">Repeat</keyword>
<dbReference type="FunFam" id="3.80.10.10:FF:000722">
    <property type="entry name" value="Leucine-rich repeat receptor-like protein kinase"/>
    <property type="match status" value="1"/>
</dbReference>
<feature type="transmembrane region" description="Helical" evidence="10">
    <location>
        <begin position="177"/>
        <end position="200"/>
    </location>
</feature>
<dbReference type="GO" id="GO:0016020">
    <property type="term" value="C:membrane"/>
    <property type="evidence" value="ECO:0007669"/>
    <property type="project" value="UniProtKB-SubCell"/>
</dbReference>
<dbReference type="InterPro" id="IPR046956">
    <property type="entry name" value="RLP23-like"/>
</dbReference>
<dbReference type="PANTHER" id="PTHR48063">
    <property type="entry name" value="LRR RECEPTOR-LIKE KINASE"/>
    <property type="match status" value="1"/>
</dbReference>
<keyword evidence="13" id="KW-1185">Reference proteome</keyword>
<evidence type="ECO:0000313" key="13">
    <source>
        <dbReference type="Proteomes" id="UP000734854"/>
    </source>
</evidence>